<dbReference type="AlphaFoldDB" id="Q2SUQ4"/>
<evidence type="ECO:0000256" key="8">
    <source>
        <dbReference type="RuleBase" id="RU363032"/>
    </source>
</evidence>
<keyword evidence="3" id="KW-1003">Cell membrane</keyword>
<dbReference type="EMBL" id="CP000086">
    <property type="protein sequence ID" value="ABC38294.1"/>
    <property type="molecule type" value="Genomic_DNA"/>
</dbReference>
<name>Q2SUQ4_BURTA</name>
<evidence type="ECO:0000256" key="4">
    <source>
        <dbReference type="ARBA" id="ARBA00022519"/>
    </source>
</evidence>
<keyword evidence="6" id="KW-1133">Transmembrane helix</keyword>
<dbReference type="PANTHER" id="PTHR43357">
    <property type="entry name" value="INNER MEMBRANE ABC TRANSPORTER PERMEASE PROTEIN YDCV"/>
    <property type="match status" value="1"/>
</dbReference>
<dbReference type="PROSITE" id="PS50928">
    <property type="entry name" value="ABC_TM1"/>
    <property type="match status" value="1"/>
</dbReference>
<gene>
    <name evidence="11" type="ordered locus">BTH_I2833</name>
</gene>
<dbReference type="SUPFAM" id="SSF161098">
    <property type="entry name" value="MetI-like"/>
    <property type="match status" value="1"/>
</dbReference>
<keyword evidence="2 8" id="KW-0813">Transport</keyword>
<evidence type="ECO:0000313" key="11">
    <source>
        <dbReference type="EMBL" id="ABC38294.1"/>
    </source>
</evidence>
<keyword evidence="7" id="KW-0472">Membrane</keyword>
<evidence type="ECO:0000256" key="9">
    <source>
        <dbReference type="SAM" id="MobiDB-lite"/>
    </source>
</evidence>
<proteinExistence type="inferred from homology"/>
<evidence type="ECO:0000256" key="6">
    <source>
        <dbReference type="ARBA" id="ARBA00022989"/>
    </source>
</evidence>
<evidence type="ECO:0000256" key="3">
    <source>
        <dbReference type="ARBA" id="ARBA00022475"/>
    </source>
</evidence>
<dbReference type="CDD" id="cd06261">
    <property type="entry name" value="TM_PBP2"/>
    <property type="match status" value="1"/>
</dbReference>
<evidence type="ECO:0000256" key="2">
    <source>
        <dbReference type="ARBA" id="ARBA00022448"/>
    </source>
</evidence>
<dbReference type="PANTHER" id="PTHR43357:SF4">
    <property type="entry name" value="INNER MEMBRANE ABC TRANSPORTER PERMEASE PROTEIN YDCV"/>
    <property type="match status" value="1"/>
</dbReference>
<dbReference type="GO" id="GO:0055085">
    <property type="term" value="P:transmembrane transport"/>
    <property type="evidence" value="ECO:0007669"/>
    <property type="project" value="InterPro"/>
</dbReference>
<keyword evidence="12" id="KW-1185">Reference proteome</keyword>
<comment type="subcellular location">
    <subcellularLocation>
        <location evidence="1">Cell inner membrane</location>
        <topology evidence="1">Multi-pass membrane protein</topology>
    </subcellularLocation>
    <subcellularLocation>
        <location evidence="8">Cell membrane</location>
        <topology evidence="8">Multi-pass membrane protein</topology>
    </subcellularLocation>
</comment>
<accession>Q2SUQ4</accession>
<evidence type="ECO:0000259" key="10">
    <source>
        <dbReference type="PROSITE" id="PS50928"/>
    </source>
</evidence>
<dbReference type="InterPro" id="IPR000515">
    <property type="entry name" value="MetI-like"/>
</dbReference>
<dbReference type="GO" id="GO:0005886">
    <property type="term" value="C:plasma membrane"/>
    <property type="evidence" value="ECO:0007669"/>
    <property type="project" value="UniProtKB-SubCell"/>
</dbReference>
<evidence type="ECO:0000256" key="7">
    <source>
        <dbReference type="ARBA" id="ARBA00023136"/>
    </source>
</evidence>
<protein>
    <submittedName>
        <fullName evidence="11">ABC transporter, permease protein</fullName>
    </submittedName>
</protein>
<sequence length="410" mass="43880">MRRTRAQARRRCMRAIRGRAGATRIDAIAAQAVSRTSFKRLKPRDRAAQAFDDAQRDRRACAPPKRRHPAPRLAPRSARPVAARGAVISSSSTPSIIPFDENVYIALRMLMTPIPKDAAALARPAASAGPDGPPAVRRARRAPLDWLAAAQWAVTLALCAFLIVPVAMSVLAGLTVNYFRGPSSGLTLRWLGEVWAQYHGSVFLSLEVALATLAVTLVAGVPAGYALARGRSRVSRLIEEALVLPVALPGLASALALLCVYGGFAAFRTSMWFIVVGHVVFTLPFMVRAVAAVAARADLRTLEEGAASLGASFVTRFATIVLPNLRPGIVAGALAVLTLSIGEFNLTWMLHTPDTKTLPVGLADTYASLRLEIGSAYTILFLLMTLPLLVAMQRLGVEAPGARDGARQRR</sequence>
<feature type="region of interest" description="Disordered" evidence="9">
    <location>
        <begin position="43"/>
        <end position="77"/>
    </location>
</feature>
<keyword evidence="4" id="KW-0997">Cell inner membrane</keyword>
<dbReference type="KEGG" id="bte:BTH_I2833"/>
<dbReference type="HOGENOM" id="CLU_016047_3_4_4"/>
<comment type="similarity">
    <text evidence="8">Belongs to the binding-protein-dependent transport system permease family.</text>
</comment>
<dbReference type="InterPro" id="IPR035906">
    <property type="entry name" value="MetI-like_sf"/>
</dbReference>
<dbReference type="Gene3D" id="1.10.3720.10">
    <property type="entry name" value="MetI-like"/>
    <property type="match status" value="1"/>
</dbReference>
<evidence type="ECO:0000256" key="1">
    <source>
        <dbReference type="ARBA" id="ARBA00004429"/>
    </source>
</evidence>
<evidence type="ECO:0000313" key="12">
    <source>
        <dbReference type="Proteomes" id="UP000001930"/>
    </source>
</evidence>
<feature type="domain" description="ABC transmembrane type-1" evidence="10">
    <location>
        <begin position="202"/>
        <end position="392"/>
    </location>
</feature>
<dbReference type="Pfam" id="PF00528">
    <property type="entry name" value="BPD_transp_1"/>
    <property type="match status" value="1"/>
</dbReference>
<dbReference type="Proteomes" id="UP000001930">
    <property type="component" value="Chromosome I"/>
</dbReference>
<keyword evidence="5" id="KW-0812">Transmembrane</keyword>
<evidence type="ECO:0000256" key="5">
    <source>
        <dbReference type="ARBA" id="ARBA00022692"/>
    </source>
</evidence>
<organism evidence="11 12">
    <name type="scientific">Burkholderia thailandensis (strain ATCC 700388 / DSM 13276 / CCUG 48851 / CIP 106301 / E264)</name>
    <dbReference type="NCBI Taxonomy" id="271848"/>
    <lineage>
        <taxon>Bacteria</taxon>
        <taxon>Pseudomonadati</taxon>
        <taxon>Pseudomonadota</taxon>
        <taxon>Betaproteobacteria</taxon>
        <taxon>Burkholderiales</taxon>
        <taxon>Burkholderiaceae</taxon>
        <taxon>Burkholderia</taxon>
        <taxon>pseudomallei group</taxon>
    </lineage>
</organism>
<reference evidence="11 12" key="1">
    <citation type="journal article" date="2005" name="BMC Genomics">
        <title>Bacterial genome adaptation to niches: divergence of the potential virulence genes in three Burkholderia species of different survival strategies.</title>
        <authorList>
            <person name="Kim H.S."/>
            <person name="Schell M.A."/>
            <person name="Yu Y."/>
            <person name="Ulrich R.L."/>
            <person name="Sarria S.H."/>
            <person name="Nierman W.C."/>
            <person name="DeShazer D."/>
        </authorList>
    </citation>
    <scope>NUCLEOTIDE SEQUENCE [LARGE SCALE GENOMIC DNA]</scope>
    <source>
        <strain evidence="12">ATCC 700388 / DSM 13276 / CCUG 48851 / CIP 106301 / E264</strain>
    </source>
</reference>